<dbReference type="GO" id="GO:0000151">
    <property type="term" value="C:ubiquitin ligase complex"/>
    <property type="evidence" value="ECO:0007669"/>
    <property type="project" value="TreeGrafter"/>
</dbReference>
<dbReference type="EMBL" id="LSYV01000052">
    <property type="protein sequence ID" value="KXZ45687.1"/>
    <property type="molecule type" value="Genomic_DNA"/>
</dbReference>
<feature type="domain" description="BTB" evidence="4">
    <location>
        <begin position="208"/>
        <end position="267"/>
    </location>
</feature>
<evidence type="ECO:0000313" key="5">
    <source>
        <dbReference type="EMBL" id="KXZ45687.1"/>
    </source>
</evidence>
<evidence type="ECO:0000313" key="6">
    <source>
        <dbReference type="Proteomes" id="UP000075714"/>
    </source>
</evidence>
<dbReference type="InterPro" id="IPR000210">
    <property type="entry name" value="BTB/POZ_dom"/>
</dbReference>
<dbReference type="Proteomes" id="UP000075714">
    <property type="component" value="Unassembled WGS sequence"/>
</dbReference>
<evidence type="ECO:0000256" key="2">
    <source>
        <dbReference type="ARBA" id="ARBA00022737"/>
    </source>
</evidence>
<dbReference type="STRING" id="33097.A0A150G765"/>
<name>A0A150G765_GONPE</name>
<protein>
    <recommendedName>
        <fullName evidence="4">BTB domain-containing protein</fullName>
    </recommendedName>
</protein>
<dbReference type="OrthoDB" id="191037at2759"/>
<keyword evidence="2" id="KW-0677">Repeat</keyword>
<dbReference type="Gene3D" id="3.30.710.10">
    <property type="entry name" value="Potassium Channel Kv1.1, Chain A"/>
    <property type="match status" value="1"/>
</dbReference>
<accession>A0A150G765</accession>
<organism evidence="5 6">
    <name type="scientific">Gonium pectorale</name>
    <name type="common">Green alga</name>
    <dbReference type="NCBI Taxonomy" id="33097"/>
    <lineage>
        <taxon>Eukaryota</taxon>
        <taxon>Viridiplantae</taxon>
        <taxon>Chlorophyta</taxon>
        <taxon>core chlorophytes</taxon>
        <taxon>Chlorophyceae</taxon>
        <taxon>CS clade</taxon>
        <taxon>Chlamydomonadales</taxon>
        <taxon>Volvocaceae</taxon>
        <taxon>Gonium</taxon>
    </lineage>
</organism>
<dbReference type="PANTHER" id="PTHR46231">
    <property type="entry name" value="ANKYRIN REPEAT AND BTB/POZ DOMAIN-CONTAINING PROTEIN 1"/>
    <property type="match status" value="1"/>
</dbReference>
<dbReference type="CDD" id="cd18186">
    <property type="entry name" value="BTB_POZ_ZBTB_KLHL-like"/>
    <property type="match status" value="1"/>
</dbReference>
<comment type="caution">
    <text evidence="5">The sequence shown here is derived from an EMBL/GenBank/DDBJ whole genome shotgun (WGS) entry which is preliminary data.</text>
</comment>
<dbReference type="PROSITE" id="PS50097">
    <property type="entry name" value="BTB"/>
    <property type="match status" value="1"/>
</dbReference>
<gene>
    <name evidence="5" type="ORF">GPECTOR_51g672</name>
</gene>
<dbReference type="GO" id="GO:0005737">
    <property type="term" value="C:cytoplasm"/>
    <property type="evidence" value="ECO:0007669"/>
    <property type="project" value="TreeGrafter"/>
</dbReference>
<dbReference type="InterPro" id="IPR011042">
    <property type="entry name" value="6-blade_b-propeller_TolB-like"/>
</dbReference>
<keyword evidence="3" id="KW-0040">ANK repeat</keyword>
<dbReference type="Pfam" id="PF00651">
    <property type="entry name" value="BTB"/>
    <property type="match status" value="1"/>
</dbReference>
<dbReference type="SMART" id="SM00225">
    <property type="entry name" value="BTB"/>
    <property type="match status" value="1"/>
</dbReference>
<dbReference type="InterPro" id="IPR011333">
    <property type="entry name" value="SKP1/BTB/POZ_sf"/>
</dbReference>
<reference evidence="6" key="1">
    <citation type="journal article" date="2016" name="Nat. Commun.">
        <title>The Gonium pectorale genome demonstrates co-option of cell cycle regulation during the evolution of multicellularity.</title>
        <authorList>
            <person name="Hanschen E.R."/>
            <person name="Marriage T.N."/>
            <person name="Ferris P.J."/>
            <person name="Hamaji T."/>
            <person name="Toyoda A."/>
            <person name="Fujiyama A."/>
            <person name="Neme R."/>
            <person name="Noguchi H."/>
            <person name="Minakuchi Y."/>
            <person name="Suzuki M."/>
            <person name="Kawai-Toyooka H."/>
            <person name="Smith D.R."/>
            <person name="Sparks H."/>
            <person name="Anderson J."/>
            <person name="Bakaric R."/>
            <person name="Luria V."/>
            <person name="Karger A."/>
            <person name="Kirschner M.W."/>
            <person name="Durand P.M."/>
            <person name="Michod R.E."/>
            <person name="Nozaki H."/>
            <person name="Olson B.J."/>
        </authorList>
    </citation>
    <scope>NUCLEOTIDE SEQUENCE [LARGE SCALE GENOMIC DNA]</scope>
    <source>
        <strain evidence="6">NIES-2863</strain>
    </source>
</reference>
<comment type="pathway">
    <text evidence="1">Protein modification; protein ubiquitination.</text>
</comment>
<dbReference type="Gene3D" id="2.120.10.30">
    <property type="entry name" value="TolB, C-terminal domain"/>
    <property type="match status" value="1"/>
</dbReference>
<dbReference type="PANTHER" id="PTHR46231:SF1">
    <property type="entry name" value="ANKYRIN REPEAT AND BTB_POZ DOMAIN-CONTAINING PROTEIN 1"/>
    <property type="match status" value="1"/>
</dbReference>
<dbReference type="AlphaFoldDB" id="A0A150G765"/>
<dbReference type="InterPro" id="IPR044515">
    <property type="entry name" value="ABTB1"/>
</dbReference>
<sequence length="375" mass="38603">MSSTSPTAAAATGECYVSSLPGSASLPNQQWVGLSYDAAAGGELLAATRLAVCAVPLPSAAIGTDGAAAAPRPVAGDLSTWGSEDGAGTAARFARISGLQAGANRRTYVADGNRLRCLDGRRCVSTLIPDAFPPGALFTTVLPSGCLAVCGSGIELKLYQVEDSCAGPQPGGRPATAVPPERLGRYLRLPAAAQNGEEAAAASAASRALVSVRVGSKAFAVHRSLLADHSESFAKLYLSANGAASDRETVLTDADPDAFELLLEYMYGSGTASLRAVPDELLRPVAELAGRLGMPGVCSQLKERLLAVCSTPKTAATDLVWAERQGLHELVPELKSYFIRHRREVTAAAPDSVRQLLAGNQALAAEVVLAALAPP</sequence>
<keyword evidence="6" id="KW-1185">Reference proteome</keyword>
<dbReference type="SUPFAM" id="SSF54695">
    <property type="entry name" value="POZ domain"/>
    <property type="match status" value="1"/>
</dbReference>
<proteinExistence type="predicted"/>
<evidence type="ECO:0000256" key="3">
    <source>
        <dbReference type="ARBA" id="ARBA00023043"/>
    </source>
</evidence>
<evidence type="ECO:0000256" key="1">
    <source>
        <dbReference type="ARBA" id="ARBA00004906"/>
    </source>
</evidence>
<evidence type="ECO:0000259" key="4">
    <source>
        <dbReference type="PROSITE" id="PS50097"/>
    </source>
</evidence>